<comment type="subcellular location">
    <subcellularLocation>
        <location evidence="1">Secreted</location>
    </subcellularLocation>
</comment>
<feature type="chain" id="PRO_5007285981" evidence="3">
    <location>
        <begin position="24"/>
        <end position="174"/>
    </location>
</feature>
<protein>
    <submittedName>
        <fullName evidence="5">8.9 kDa family member</fullName>
    </submittedName>
</protein>
<organism evidence="5">
    <name type="scientific">Rhipicephalus appendiculatus</name>
    <name type="common">Brown ear tick</name>
    <dbReference type="NCBI Taxonomy" id="34631"/>
    <lineage>
        <taxon>Eukaryota</taxon>
        <taxon>Metazoa</taxon>
        <taxon>Ecdysozoa</taxon>
        <taxon>Arthropoda</taxon>
        <taxon>Chelicerata</taxon>
        <taxon>Arachnida</taxon>
        <taxon>Acari</taxon>
        <taxon>Parasitiformes</taxon>
        <taxon>Ixodida</taxon>
        <taxon>Ixodoidea</taxon>
        <taxon>Ixodidae</taxon>
        <taxon>Rhipicephalinae</taxon>
        <taxon>Rhipicephalus</taxon>
        <taxon>Rhipicephalus</taxon>
    </lineage>
</organism>
<feature type="signal peptide" evidence="3">
    <location>
        <begin position="1"/>
        <end position="23"/>
    </location>
</feature>
<dbReference type="PROSITE" id="PS51257">
    <property type="entry name" value="PROKAR_LIPOPROTEIN"/>
    <property type="match status" value="1"/>
</dbReference>
<accession>A0A131YSF5</accession>
<dbReference type="GO" id="GO:0005576">
    <property type="term" value="C:extracellular region"/>
    <property type="evidence" value="ECO:0007669"/>
    <property type="project" value="UniProtKB-SubCell"/>
</dbReference>
<feature type="domain" description="Single" evidence="4">
    <location>
        <begin position="106"/>
        <end position="169"/>
    </location>
</feature>
<evidence type="ECO:0000256" key="3">
    <source>
        <dbReference type="SAM" id="SignalP"/>
    </source>
</evidence>
<reference evidence="5" key="1">
    <citation type="journal article" date="2016" name="Ticks Tick Borne Dis.">
        <title>De novo assembly and annotation of the salivary gland transcriptome of Rhipicephalus appendiculatus male and female ticks during blood feeding.</title>
        <authorList>
            <person name="de Castro M.H."/>
            <person name="de Klerk D."/>
            <person name="Pienaar R."/>
            <person name="Latif A.A."/>
            <person name="Rees D.J."/>
            <person name="Mans B.J."/>
        </authorList>
    </citation>
    <scope>NUCLEOTIDE SEQUENCE</scope>
    <source>
        <tissue evidence="5">Salivary glands</tissue>
    </source>
</reference>
<dbReference type="Pfam" id="PF15430">
    <property type="entry name" value="SVWC"/>
    <property type="match status" value="1"/>
</dbReference>
<dbReference type="InterPro" id="IPR029277">
    <property type="entry name" value="SVWC_dom"/>
</dbReference>
<evidence type="ECO:0000313" key="5">
    <source>
        <dbReference type="EMBL" id="JAP82184.1"/>
    </source>
</evidence>
<evidence type="ECO:0000256" key="2">
    <source>
        <dbReference type="ARBA" id="ARBA00022525"/>
    </source>
</evidence>
<keyword evidence="3" id="KW-0732">Signal</keyword>
<name>A0A131YSF5_RHIAP</name>
<dbReference type="AlphaFoldDB" id="A0A131YSF5"/>
<evidence type="ECO:0000256" key="1">
    <source>
        <dbReference type="ARBA" id="ARBA00004613"/>
    </source>
</evidence>
<evidence type="ECO:0000259" key="4">
    <source>
        <dbReference type="Pfam" id="PF15430"/>
    </source>
</evidence>
<keyword evidence="2" id="KW-0964">Secreted</keyword>
<dbReference type="EMBL" id="GEDV01006373">
    <property type="protein sequence ID" value="JAP82184.1"/>
    <property type="molecule type" value="Transcribed_RNA"/>
</dbReference>
<sequence length="174" mass="19566">MLLKGLAITWWLWLSSCRGNTYANVKLVIVPNVTVTNQTCHYNNHTFNDTMDVNGTCQQRWCYAKNRTVALLECSDPPPGCTRPQKPEDPSFPQCCNTICYYNSPCLTERGERVTNGDTFNSTDPCVRYICRNGTLEITEECPTYPVDQLCSMSLQQGPFPGCCGERVCANGKR</sequence>
<proteinExistence type="predicted"/>